<reference evidence="1 2" key="1">
    <citation type="submission" date="2018-01" db="EMBL/GenBank/DDBJ databases">
        <title>Co-occurrence of chitin degradation, pigmentation and bioactivity in marine Pseudoalteromonas.</title>
        <authorList>
            <person name="Paulsen S."/>
            <person name="Gram L."/>
            <person name="Machado H."/>
        </authorList>
    </citation>
    <scope>NUCLEOTIDE SEQUENCE [LARGE SCALE GENOMIC DNA]</scope>
    <source>
        <strain evidence="1 2">S3898</strain>
    </source>
</reference>
<accession>A0A4Q7IK34</accession>
<dbReference type="Gene3D" id="6.10.280.50">
    <property type="match status" value="1"/>
</dbReference>
<dbReference type="RefSeq" id="WP_130256377.1">
    <property type="nucleotide sequence ID" value="NZ_PPSX01000062.1"/>
</dbReference>
<dbReference type="AlphaFoldDB" id="A0A4Q7IK34"/>
<dbReference type="Pfam" id="PF04325">
    <property type="entry name" value="DUF465"/>
    <property type="match status" value="1"/>
</dbReference>
<dbReference type="EMBL" id="PPSX01000062">
    <property type="protein sequence ID" value="RZQ52220.1"/>
    <property type="molecule type" value="Genomic_DNA"/>
</dbReference>
<name>A0A4Q7IK34_9GAMM</name>
<sequence length="80" mass="9579">MSIDRHSLAKELPEFKEKIHELKMNDRHFARLFDDYHDLDHEMIRIEEGVENTSDEYLDSLKKQHLHLKAQLYSLLKSAS</sequence>
<dbReference type="InterPro" id="IPR038444">
    <property type="entry name" value="DUF465_sf"/>
</dbReference>
<gene>
    <name evidence="1" type="ORF">C1E23_15130</name>
</gene>
<comment type="caution">
    <text evidence="1">The sequence shown here is derived from an EMBL/GenBank/DDBJ whole genome shotgun (WGS) entry which is preliminary data.</text>
</comment>
<organism evidence="1 2">
    <name type="scientific">Pseudoalteromonas phenolica</name>
    <dbReference type="NCBI Taxonomy" id="161398"/>
    <lineage>
        <taxon>Bacteria</taxon>
        <taxon>Pseudomonadati</taxon>
        <taxon>Pseudomonadota</taxon>
        <taxon>Gammaproteobacteria</taxon>
        <taxon>Alteromonadales</taxon>
        <taxon>Pseudoalteromonadaceae</taxon>
        <taxon>Pseudoalteromonas</taxon>
    </lineage>
</organism>
<dbReference type="Proteomes" id="UP000291338">
    <property type="component" value="Unassembled WGS sequence"/>
</dbReference>
<protein>
    <submittedName>
        <fullName evidence="1">GTP-binding protein</fullName>
    </submittedName>
</protein>
<evidence type="ECO:0000313" key="2">
    <source>
        <dbReference type="Proteomes" id="UP000291338"/>
    </source>
</evidence>
<evidence type="ECO:0000313" key="1">
    <source>
        <dbReference type="EMBL" id="RZQ52220.1"/>
    </source>
</evidence>
<dbReference type="InterPro" id="IPR007420">
    <property type="entry name" value="DUF465"/>
</dbReference>
<proteinExistence type="predicted"/>